<comment type="caution">
    <text evidence="2">The sequence shown here is derived from an EMBL/GenBank/DDBJ whole genome shotgun (WGS) entry which is preliminary data.</text>
</comment>
<evidence type="ECO:0000313" key="3">
    <source>
        <dbReference type="Proteomes" id="UP000564885"/>
    </source>
</evidence>
<gene>
    <name evidence="2" type="ORF">HJG44_17365</name>
</gene>
<feature type="transmembrane region" description="Helical" evidence="1">
    <location>
        <begin position="463"/>
        <end position="482"/>
    </location>
</feature>
<feature type="transmembrane region" description="Helical" evidence="1">
    <location>
        <begin position="401"/>
        <end position="420"/>
    </location>
</feature>
<dbReference type="RefSeq" id="WP_246736336.1">
    <property type="nucleotide sequence ID" value="NZ_JABEPP010000005.1"/>
</dbReference>
<keyword evidence="3" id="KW-1185">Reference proteome</keyword>
<feature type="transmembrane region" description="Helical" evidence="1">
    <location>
        <begin position="204"/>
        <end position="229"/>
    </location>
</feature>
<feature type="transmembrane region" description="Helical" evidence="1">
    <location>
        <begin position="27"/>
        <end position="48"/>
    </location>
</feature>
<dbReference type="InterPro" id="IPR005625">
    <property type="entry name" value="PepSY-ass_TM"/>
</dbReference>
<feature type="transmembrane region" description="Helical" evidence="1">
    <location>
        <begin position="358"/>
        <end position="380"/>
    </location>
</feature>
<feature type="transmembrane region" description="Helical" evidence="1">
    <location>
        <begin position="494"/>
        <end position="515"/>
    </location>
</feature>
<accession>A0A849ID38</accession>
<dbReference type="Proteomes" id="UP000564885">
    <property type="component" value="Unassembled WGS sequence"/>
</dbReference>
<name>A0A849ID38_9HYPH</name>
<dbReference type="PANTHER" id="PTHR34219">
    <property type="entry name" value="IRON-REGULATED INNER MEMBRANE PROTEIN-RELATED"/>
    <property type="match status" value="1"/>
</dbReference>
<organism evidence="2 3">
    <name type="scientific">Enterovirga aerilata</name>
    <dbReference type="NCBI Taxonomy" id="2730920"/>
    <lineage>
        <taxon>Bacteria</taxon>
        <taxon>Pseudomonadati</taxon>
        <taxon>Pseudomonadota</taxon>
        <taxon>Alphaproteobacteria</taxon>
        <taxon>Hyphomicrobiales</taxon>
        <taxon>Methylobacteriaceae</taxon>
        <taxon>Enterovirga</taxon>
    </lineage>
</organism>
<sequence length="545" mass="60215">MSRRTPDEEPRLTGRGIRQSMSDLHSWAGLLCGWILYAMFLTGTVSYFKDELSQWMRPELPYQAQVPDQAAVAQRVADELGTLVPGSPQWSLRLPDARNNSVYAFWRSPARSADGRGFGEGQFDPATGRKVASRDTLGGDFFFRFHFQFHYMSALWGRWIAGVAAMFMLVAIVSGVITHKKIFTDFFTFRWGKGQRSWLDAHNAFSVFGLPFHLMITYTGLVTLMAMYVPWGERAAIKTPAERQQLSAELSVFIQPGRPSGQPAPLASVEDMVRQAQARWGRDNVGRVTAVHPGDAAARVAVSRGEAGRLSMSPQIMEFEGTTGRLLAVRESVGPAAEVRGVLYGLHLGRFSDAVTRWLYFLVSFGGTAMVGTGLVMWTVKRRQKLPDPSRPYLGFRLVERLNIAAIAGLSIAMAAFLWANRLLPLELPRRADWEIHVFFIVWASALAHAILRPAKGAWVEQLWTAAALLALVPLLNAVTTQRPLWRSLAQGDWIFAGTDLLCLALAALHAVLALRTARYRPSPRAAGRARGGPVAGGKLIEEGA</sequence>
<dbReference type="Pfam" id="PF03929">
    <property type="entry name" value="PepSY_TM"/>
    <property type="match status" value="1"/>
</dbReference>
<feature type="transmembrane region" description="Helical" evidence="1">
    <location>
        <begin position="159"/>
        <end position="183"/>
    </location>
</feature>
<keyword evidence="1" id="KW-1133">Transmembrane helix</keyword>
<reference evidence="2 3" key="1">
    <citation type="submission" date="2020-04" db="EMBL/GenBank/DDBJ databases">
        <title>Enterovirga sp. isolate from soil.</title>
        <authorList>
            <person name="Chea S."/>
            <person name="Kim D.-U."/>
        </authorList>
    </citation>
    <scope>NUCLEOTIDE SEQUENCE [LARGE SCALE GENOMIC DNA]</scope>
    <source>
        <strain evidence="2 3">DB1703</strain>
    </source>
</reference>
<evidence type="ECO:0000313" key="2">
    <source>
        <dbReference type="EMBL" id="NNM74145.1"/>
    </source>
</evidence>
<keyword evidence="1" id="KW-0812">Transmembrane</keyword>
<keyword evidence="1" id="KW-0472">Membrane</keyword>
<dbReference type="AlphaFoldDB" id="A0A849ID38"/>
<protein>
    <submittedName>
        <fullName evidence="2">PepSY domain-containing protein</fullName>
    </submittedName>
</protein>
<evidence type="ECO:0000256" key="1">
    <source>
        <dbReference type="SAM" id="Phobius"/>
    </source>
</evidence>
<feature type="transmembrane region" description="Helical" evidence="1">
    <location>
        <begin position="432"/>
        <end position="451"/>
    </location>
</feature>
<proteinExistence type="predicted"/>
<dbReference type="EMBL" id="JABEPP010000005">
    <property type="protein sequence ID" value="NNM74145.1"/>
    <property type="molecule type" value="Genomic_DNA"/>
</dbReference>
<dbReference type="PANTHER" id="PTHR34219:SF4">
    <property type="entry name" value="PEPSY DOMAIN-CONTAINING PROTEIN"/>
    <property type="match status" value="1"/>
</dbReference>